<sequence>MGERRKLVKLLFLSLSLLVAFISIINFYTSTVNVRSFNFSEVKEAFVIKQLKPRFYSLKSSSLIKIDQCQQLTQNKELCNISITVKTTNSNHQKKVIPIIQTWFSQLASQVYFITDREDRTISRLTHNHLIDTKCGSNHYRESLSCKLEEELRHFGRNPSNWYCHFDDDNYLNVNRLFDVLKNYDFRNDWYIGKKSINHKLSAIYKNKVHYFSFATGGAGFCLSKSLFNKISTYIEDFVNISNSIGLPDDCSLGFIIESLIGVNLTEIHDFHSHLEYLGSFNSNNLKNQVSLSYKFETNNFVNISAFKNSDEDPTKFKAIHCNLYSKQSICLN</sequence>
<dbReference type="Proteomes" id="UP000276133">
    <property type="component" value="Unassembled WGS sequence"/>
</dbReference>
<reference evidence="12 13" key="1">
    <citation type="journal article" date="2018" name="Sci. Rep.">
        <title>Genomic signatures of local adaptation to the degree of environmental predictability in rotifers.</title>
        <authorList>
            <person name="Franch-Gras L."/>
            <person name="Hahn C."/>
            <person name="Garcia-Roger E.M."/>
            <person name="Carmona M.J."/>
            <person name="Serra M."/>
            <person name="Gomez A."/>
        </authorList>
    </citation>
    <scope>NUCLEOTIDE SEQUENCE [LARGE SCALE GENOMIC DNA]</scope>
    <source>
        <strain evidence="12">HYR1</strain>
    </source>
</reference>
<evidence type="ECO:0000256" key="5">
    <source>
        <dbReference type="ARBA" id="ARBA00022692"/>
    </source>
</evidence>
<dbReference type="Pfam" id="PF02434">
    <property type="entry name" value="Fringe"/>
    <property type="match status" value="1"/>
</dbReference>
<evidence type="ECO:0000256" key="10">
    <source>
        <dbReference type="SAM" id="Phobius"/>
    </source>
</evidence>
<accession>A0A3M7SYZ7</accession>
<evidence type="ECO:0000256" key="2">
    <source>
        <dbReference type="ARBA" id="ARBA00008661"/>
    </source>
</evidence>
<proteinExistence type="inferred from homology"/>
<evidence type="ECO:0000256" key="7">
    <source>
        <dbReference type="ARBA" id="ARBA00022989"/>
    </source>
</evidence>
<evidence type="ECO:0000313" key="12">
    <source>
        <dbReference type="EMBL" id="RNA41041.1"/>
    </source>
</evidence>
<keyword evidence="6" id="KW-0735">Signal-anchor</keyword>
<dbReference type="AlphaFoldDB" id="A0A3M7SYZ7"/>
<dbReference type="GO" id="GO:0012505">
    <property type="term" value="C:endomembrane system"/>
    <property type="evidence" value="ECO:0007669"/>
    <property type="project" value="UniProtKB-SubCell"/>
</dbReference>
<evidence type="ECO:0000256" key="1">
    <source>
        <dbReference type="ARBA" id="ARBA00004606"/>
    </source>
</evidence>
<evidence type="ECO:0000256" key="4">
    <source>
        <dbReference type="ARBA" id="ARBA00022679"/>
    </source>
</evidence>
<evidence type="ECO:0000256" key="3">
    <source>
        <dbReference type="ARBA" id="ARBA00022676"/>
    </source>
</evidence>
<dbReference type="Gene3D" id="3.90.550.50">
    <property type="match status" value="1"/>
</dbReference>
<organism evidence="12 13">
    <name type="scientific">Brachionus plicatilis</name>
    <name type="common">Marine rotifer</name>
    <name type="synonym">Brachionus muelleri</name>
    <dbReference type="NCBI Taxonomy" id="10195"/>
    <lineage>
        <taxon>Eukaryota</taxon>
        <taxon>Metazoa</taxon>
        <taxon>Spiralia</taxon>
        <taxon>Gnathifera</taxon>
        <taxon>Rotifera</taxon>
        <taxon>Eurotatoria</taxon>
        <taxon>Monogononta</taxon>
        <taxon>Pseudotrocha</taxon>
        <taxon>Ploima</taxon>
        <taxon>Brachionidae</taxon>
        <taxon>Brachionus</taxon>
    </lineage>
</organism>
<keyword evidence="13" id="KW-1185">Reference proteome</keyword>
<evidence type="ECO:0000256" key="6">
    <source>
        <dbReference type="ARBA" id="ARBA00022968"/>
    </source>
</evidence>
<keyword evidence="3" id="KW-0328">Glycosyltransferase</keyword>
<keyword evidence="8 10" id="KW-0472">Membrane</keyword>
<dbReference type="GO" id="GO:0016757">
    <property type="term" value="F:glycosyltransferase activity"/>
    <property type="evidence" value="ECO:0007669"/>
    <property type="project" value="UniProtKB-KW"/>
</dbReference>
<comment type="similarity">
    <text evidence="2">Belongs to the glycosyltransferase 31 family.</text>
</comment>
<feature type="transmembrane region" description="Helical" evidence="10">
    <location>
        <begin position="7"/>
        <end position="28"/>
    </location>
</feature>
<keyword evidence="4 12" id="KW-0808">Transferase</keyword>
<evidence type="ECO:0000256" key="8">
    <source>
        <dbReference type="ARBA" id="ARBA00023136"/>
    </source>
</evidence>
<name>A0A3M7SYZ7_BRAPC</name>
<feature type="domain" description="Fringe-like glycosyltransferase" evidence="11">
    <location>
        <begin position="77"/>
        <end position="316"/>
    </location>
</feature>
<keyword evidence="7 10" id="KW-1133">Transmembrane helix</keyword>
<evidence type="ECO:0000256" key="9">
    <source>
        <dbReference type="ARBA" id="ARBA00037847"/>
    </source>
</evidence>
<dbReference type="InterPro" id="IPR003378">
    <property type="entry name" value="Fringe-like_glycosylTrfase"/>
</dbReference>
<evidence type="ECO:0000259" key="11">
    <source>
        <dbReference type="Pfam" id="PF02434"/>
    </source>
</evidence>
<comment type="subcellular location">
    <subcellularLocation>
        <location evidence="9">Endomembrane system</location>
        <topology evidence="9">Single-pass membrane protein</topology>
    </subcellularLocation>
    <subcellularLocation>
        <location evidence="1">Membrane</location>
        <topology evidence="1">Single-pass type II membrane protein</topology>
    </subcellularLocation>
</comment>
<gene>
    <name evidence="12" type="ORF">BpHYR1_035040</name>
</gene>
<keyword evidence="5 10" id="KW-0812">Transmembrane</keyword>
<protein>
    <submittedName>
        <fullName evidence="12">Fringe glycosyltransferase</fullName>
    </submittedName>
</protein>
<dbReference type="EMBL" id="REGN01000561">
    <property type="protein sequence ID" value="RNA41041.1"/>
    <property type="molecule type" value="Genomic_DNA"/>
</dbReference>
<dbReference type="GO" id="GO:0016020">
    <property type="term" value="C:membrane"/>
    <property type="evidence" value="ECO:0007669"/>
    <property type="project" value="UniProtKB-SubCell"/>
</dbReference>
<dbReference type="OrthoDB" id="8959630at2759"/>
<comment type="caution">
    <text evidence="12">The sequence shown here is derived from an EMBL/GenBank/DDBJ whole genome shotgun (WGS) entry which is preliminary data.</text>
</comment>
<evidence type="ECO:0000313" key="13">
    <source>
        <dbReference type="Proteomes" id="UP000276133"/>
    </source>
</evidence>
<dbReference type="PANTHER" id="PTHR10811">
    <property type="entry name" value="FRINGE-RELATED"/>
    <property type="match status" value="1"/>
</dbReference>
<dbReference type="STRING" id="10195.A0A3M7SYZ7"/>